<dbReference type="InterPro" id="IPR001269">
    <property type="entry name" value="DUS_fam"/>
</dbReference>
<evidence type="ECO:0000256" key="7">
    <source>
        <dbReference type="ARBA" id="ARBA00022857"/>
    </source>
</evidence>
<keyword evidence="6 12" id="KW-0819">tRNA processing</keyword>
<reference evidence="16" key="1">
    <citation type="journal article" date="2014" name="Int. J. Syst. Evol. Microbiol.">
        <title>Complete genome sequence of Corynebacterium casei LMG S-19264T (=DSM 44701T), isolated from a smear-ripened cheese.</title>
        <authorList>
            <consortium name="US DOE Joint Genome Institute (JGI-PGF)"/>
            <person name="Walter F."/>
            <person name="Albersmeier A."/>
            <person name="Kalinowski J."/>
            <person name="Ruckert C."/>
        </authorList>
    </citation>
    <scope>NUCLEOTIDE SEQUENCE</scope>
    <source>
        <strain evidence="16">CGMCC 1.15493</strain>
    </source>
</reference>
<evidence type="ECO:0000256" key="14">
    <source>
        <dbReference type="PIRSR" id="PIRSR006621-2"/>
    </source>
</evidence>
<dbReference type="InterPro" id="IPR024036">
    <property type="entry name" value="tRNA-dHydroUridine_Synthase_C"/>
</dbReference>
<dbReference type="GO" id="GO:0050660">
    <property type="term" value="F:flavin adenine dinucleotide binding"/>
    <property type="evidence" value="ECO:0007669"/>
    <property type="project" value="InterPro"/>
</dbReference>
<protein>
    <recommendedName>
        <fullName evidence="12">tRNA-dihydrouridine synthase</fullName>
        <ecNumber evidence="12">1.3.1.-</ecNumber>
    </recommendedName>
</protein>
<keyword evidence="9 12" id="KW-0560">Oxidoreductase</keyword>
<evidence type="ECO:0000256" key="8">
    <source>
        <dbReference type="ARBA" id="ARBA00022884"/>
    </source>
</evidence>
<evidence type="ECO:0000256" key="9">
    <source>
        <dbReference type="ARBA" id="ARBA00023002"/>
    </source>
</evidence>
<evidence type="ECO:0000256" key="13">
    <source>
        <dbReference type="PIRSR" id="PIRSR006621-1"/>
    </source>
</evidence>
<evidence type="ECO:0000256" key="5">
    <source>
        <dbReference type="ARBA" id="ARBA00022643"/>
    </source>
</evidence>
<dbReference type="PROSITE" id="PS01136">
    <property type="entry name" value="UPF0034"/>
    <property type="match status" value="1"/>
</dbReference>
<dbReference type="EC" id="1.3.1.-" evidence="12"/>
<keyword evidence="3" id="KW-0820">tRNA-binding</keyword>
<dbReference type="Pfam" id="PF01207">
    <property type="entry name" value="Dus"/>
    <property type="match status" value="1"/>
</dbReference>
<evidence type="ECO:0000259" key="15">
    <source>
        <dbReference type="Pfam" id="PF01207"/>
    </source>
</evidence>
<dbReference type="Gene3D" id="1.10.1200.80">
    <property type="entry name" value="Putative flavin oxidoreducatase, domain 2"/>
    <property type="match status" value="1"/>
</dbReference>
<dbReference type="CDD" id="cd02801">
    <property type="entry name" value="DUS_like_FMN"/>
    <property type="match status" value="1"/>
</dbReference>
<evidence type="ECO:0000256" key="4">
    <source>
        <dbReference type="ARBA" id="ARBA00022630"/>
    </source>
</evidence>
<evidence type="ECO:0000256" key="12">
    <source>
        <dbReference type="PIRNR" id="PIRNR006621"/>
    </source>
</evidence>
<dbReference type="InterPro" id="IPR013785">
    <property type="entry name" value="Aldolase_TIM"/>
</dbReference>
<dbReference type="InterPro" id="IPR035587">
    <property type="entry name" value="DUS-like_FMN-bd"/>
</dbReference>
<dbReference type="NCBIfam" id="TIGR00737">
    <property type="entry name" value="nifR3_yhdG"/>
    <property type="match status" value="1"/>
</dbReference>
<dbReference type="EMBL" id="BMJJ01000007">
    <property type="protein sequence ID" value="GGD25070.1"/>
    <property type="molecule type" value="Genomic_DNA"/>
</dbReference>
<proteinExistence type="inferred from homology"/>
<dbReference type="InterPro" id="IPR018517">
    <property type="entry name" value="tRNA_hU_synthase_CS"/>
</dbReference>
<keyword evidence="14" id="KW-0547">Nucleotide-binding</keyword>
<sequence>MGFGAAPFAIGGLVPGNAVFLAPLSGITDVPFRRRARRFGAGLVVSEMVASGELVRGFRESMLRAMRDGDGVHVVQLAGRDPAWMQEAAERAADMGADIIDINMGCPAKKVVGGQSGSALMREPDLALRLVDATVAGAGAVPVTLKMRLGWDHQTINSPEIAARAEAAGVKMITVHGRTRQQLYTGTADWHAIAAVKAAVSVPVVANGDLVEAGQRAAMLAASGADAVMIGRGTYGRPWFPGLLAGAIGMDDLAVLSFADFVVDHYEDMLVHYGNEMGLRHSRKHLSWYLEGFAAASGAELAADRAAIMVTPSPAVAIERLRRVLGDVSIAEIERGTDATRRREAA</sequence>
<evidence type="ECO:0000256" key="3">
    <source>
        <dbReference type="ARBA" id="ARBA00022555"/>
    </source>
</evidence>
<comment type="similarity">
    <text evidence="12">Belongs to the dus family.</text>
</comment>
<feature type="binding site" evidence="14">
    <location>
        <begin position="231"/>
        <end position="232"/>
    </location>
    <ligand>
        <name>FMN</name>
        <dbReference type="ChEBI" id="CHEBI:58210"/>
    </ligand>
</feature>
<comment type="cofactor">
    <cofactor evidence="1 12 14">
        <name>FMN</name>
        <dbReference type="ChEBI" id="CHEBI:58210"/>
    </cofactor>
</comment>
<reference evidence="16" key="2">
    <citation type="submission" date="2020-09" db="EMBL/GenBank/DDBJ databases">
        <authorList>
            <person name="Sun Q."/>
            <person name="Zhou Y."/>
        </authorList>
    </citation>
    <scope>NUCLEOTIDE SEQUENCE</scope>
    <source>
        <strain evidence="16">CGMCC 1.15493</strain>
    </source>
</reference>
<comment type="catalytic activity">
    <reaction evidence="10">
        <text>a 5,6-dihydrouridine in tRNA + NADP(+) = a uridine in tRNA + NADPH + H(+)</text>
        <dbReference type="Rhea" id="RHEA:23624"/>
        <dbReference type="Rhea" id="RHEA-COMP:13339"/>
        <dbReference type="Rhea" id="RHEA-COMP:13887"/>
        <dbReference type="ChEBI" id="CHEBI:15378"/>
        <dbReference type="ChEBI" id="CHEBI:57783"/>
        <dbReference type="ChEBI" id="CHEBI:58349"/>
        <dbReference type="ChEBI" id="CHEBI:65315"/>
        <dbReference type="ChEBI" id="CHEBI:74443"/>
    </reaction>
</comment>
<comment type="function">
    <text evidence="2 12">Catalyzes the synthesis of 5,6-dihydrouridine (D), a modified base found in the D-loop of most tRNAs, via the reduction of the C5-C6 double bond in target uridines.</text>
</comment>
<evidence type="ECO:0000256" key="2">
    <source>
        <dbReference type="ARBA" id="ARBA00002790"/>
    </source>
</evidence>
<dbReference type="Proteomes" id="UP000613160">
    <property type="component" value="Unassembled WGS sequence"/>
</dbReference>
<keyword evidence="7" id="KW-0521">NADP</keyword>
<evidence type="ECO:0000313" key="16">
    <source>
        <dbReference type="EMBL" id="GGD25070.1"/>
    </source>
</evidence>
<dbReference type="PANTHER" id="PTHR45846">
    <property type="entry name" value="TRNA-DIHYDROURIDINE(47) SYNTHASE [NAD(P)(+)]-LIKE"/>
    <property type="match status" value="1"/>
</dbReference>
<comment type="catalytic activity">
    <reaction evidence="11">
        <text>a 5,6-dihydrouridine in tRNA + NAD(+) = a uridine in tRNA + NADH + H(+)</text>
        <dbReference type="Rhea" id="RHEA:54452"/>
        <dbReference type="Rhea" id="RHEA-COMP:13339"/>
        <dbReference type="Rhea" id="RHEA-COMP:13887"/>
        <dbReference type="ChEBI" id="CHEBI:15378"/>
        <dbReference type="ChEBI" id="CHEBI:57540"/>
        <dbReference type="ChEBI" id="CHEBI:57945"/>
        <dbReference type="ChEBI" id="CHEBI:65315"/>
        <dbReference type="ChEBI" id="CHEBI:74443"/>
    </reaction>
</comment>
<dbReference type="PIRSF" id="PIRSF006621">
    <property type="entry name" value="Dus"/>
    <property type="match status" value="1"/>
</dbReference>
<evidence type="ECO:0000256" key="6">
    <source>
        <dbReference type="ARBA" id="ARBA00022694"/>
    </source>
</evidence>
<keyword evidence="8" id="KW-0694">RNA-binding</keyword>
<dbReference type="PANTHER" id="PTHR45846:SF1">
    <property type="entry name" value="TRNA-DIHYDROURIDINE(47) SYNTHASE [NAD(P)(+)]-LIKE"/>
    <property type="match status" value="1"/>
</dbReference>
<feature type="binding site" evidence="14">
    <location>
        <position position="146"/>
    </location>
    <ligand>
        <name>FMN</name>
        <dbReference type="ChEBI" id="CHEBI:58210"/>
    </ligand>
</feature>
<organism evidence="16 17">
    <name type="scientific">Aureimonas glaciei</name>
    <dbReference type="NCBI Taxonomy" id="1776957"/>
    <lineage>
        <taxon>Bacteria</taxon>
        <taxon>Pseudomonadati</taxon>
        <taxon>Pseudomonadota</taxon>
        <taxon>Alphaproteobacteria</taxon>
        <taxon>Hyphomicrobiales</taxon>
        <taxon>Aurantimonadaceae</taxon>
        <taxon>Aureimonas</taxon>
    </lineage>
</organism>
<keyword evidence="17" id="KW-1185">Reference proteome</keyword>
<accession>A0A917DC71</accession>
<feature type="binding site" evidence="14">
    <location>
        <position position="176"/>
    </location>
    <ligand>
        <name>FMN</name>
        <dbReference type="ChEBI" id="CHEBI:58210"/>
    </ligand>
</feature>
<dbReference type="GO" id="GO:0000049">
    <property type="term" value="F:tRNA binding"/>
    <property type="evidence" value="ECO:0007669"/>
    <property type="project" value="UniProtKB-KW"/>
</dbReference>
<dbReference type="GO" id="GO:0017150">
    <property type="term" value="F:tRNA dihydrouridine synthase activity"/>
    <property type="evidence" value="ECO:0007669"/>
    <property type="project" value="InterPro"/>
</dbReference>
<feature type="active site" description="Proton donor" evidence="13">
    <location>
        <position position="106"/>
    </location>
</feature>
<name>A0A917DC71_9HYPH</name>
<dbReference type="AlphaFoldDB" id="A0A917DC71"/>
<feature type="domain" description="DUS-like FMN-binding" evidence="15">
    <location>
        <begin position="21"/>
        <end position="297"/>
    </location>
</feature>
<comment type="caution">
    <text evidence="16">The sequence shown here is derived from an EMBL/GenBank/DDBJ whole genome shotgun (WGS) entry which is preliminary data.</text>
</comment>
<evidence type="ECO:0000256" key="10">
    <source>
        <dbReference type="ARBA" id="ARBA00048205"/>
    </source>
</evidence>
<gene>
    <name evidence="16" type="primary">nifR</name>
    <name evidence="16" type="ORF">GCM10011335_29960</name>
</gene>
<dbReference type="RefSeq" id="WP_188852082.1">
    <property type="nucleotide sequence ID" value="NZ_BMJJ01000007.1"/>
</dbReference>
<evidence type="ECO:0000256" key="1">
    <source>
        <dbReference type="ARBA" id="ARBA00001917"/>
    </source>
</evidence>
<evidence type="ECO:0000256" key="11">
    <source>
        <dbReference type="ARBA" id="ARBA00048802"/>
    </source>
</evidence>
<feature type="binding site" evidence="14">
    <location>
        <position position="76"/>
    </location>
    <ligand>
        <name>FMN</name>
        <dbReference type="ChEBI" id="CHEBI:58210"/>
    </ligand>
</feature>
<dbReference type="Gene3D" id="3.20.20.70">
    <property type="entry name" value="Aldolase class I"/>
    <property type="match status" value="1"/>
</dbReference>
<keyword evidence="4 12" id="KW-0285">Flavoprotein</keyword>
<evidence type="ECO:0000313" key="17">
    <source>
        <dbReference type="Proteomes" id="UP000613160"/>
    </source>
</evidence>
<keyword evidence="5 12" id="KW-0288">FMN</keyword>
<dbReference type="InterPro" id="IPR004652">
    <property type="entry name" value="DusB-like"/>
</dbReference>
<dbReference type="SUPFAM" id="SSF51395">
    <property type="entry name" value="FMN-linked oxidoreductases"/>
    <property type="match status" value="1"/>
</dbReference>